<accession>A0ABX6GTF3</accession>
<evidence type="ECO:0000313" key="3">
    <source>
        <dbReference type="Proteomes" id="UP000430368"/>
    </source>
</evidence>
<gene>
    <name evidence="2" type="ORF">FO014_22650</name>
</gene>
<sequence>MGVFRSAWMNCLAITAALAVCVVTCIVGVVVVEYGSEMGRWLAVVYIEKEIGVDMVIMGLIPIGILLIGLFVSYIEFTNNKGPNKEMIKKGLILIVVCFEVSVSLLVAFGGSGYGISNDIHVLAGAILFVGLEALRMWRVQMRYWKTWFREKD</sequence>
<evidence type="ECO:0000313" key="2">
    <source>
        <dbReference type="EMBL" id="QHA89559.1"/>
    </source>
</evidence>
<protein>
    <submittedName>
        <fullName evidence="2">Uncharacterized protein</fullName>
    </submittedName>
</protein>
<organism evidence="2 3">
    <name type="scientific">Serratia rhizosphaerae</name>
    <dbReference type="NCBI Taxonomy" id="2597702"/>
    <lineage>
        <taxon>Bacteria</taxon>
        <taxon>Pseudomonadati</taxon>
        <taxon>Pseudomonadota</taxon>
        <taxon>Gammaproteobacteria</taxon>
        <taxon>Enterobacterales</taxon>
        <taxon>Yersiniaceae</taxon>
        <taxon>Serratia</taxon>
    </lineage>
</organism>
<feature type="transmembrane region" description="Helical" evidence="1">
    <location>
        <begin position="120"/>
        <end position="138"/>
    </location>
</feature>
<feature type="transmembrane region" description="Helical" evidence="1">
    <location>
        <begin position="7"/>
        <end position="31"/>
    </location>
</feature>
<dbReference type="RefSeq" id="WP_160031148.1">
    <property type="nucleotide sequence ID" value="NZ_CP041764.1"/>
</dbReference>
<feature type="transmembrane region" description="Helical" evidence="1">
    <location>
        <begin position="92"/>
        <end position="114"/>
    </location>
</feature>
<keyword evidence="1" id="KW-0472">Membrane</keyword>
<feature type="transmembrane region" description="Helical" evidence="1">
    <location>
        <begin position="51"/>
        <end position="72"/>
    </location>
</feature>
<keyword evidence="3" id="KW-1185">Reference proteome</keyword>
<reference evidence="2 3" key="1">
    <citation type="submission" date="2019-07" db="EMBL/GenBank/DDBJ databases">
        <title>Serratia dokdonensis sp. nov., an elicitor of systemic resistance in Nicotiana Tabacum.</title>
        <authorList>
            <person name="Son J.-S."/>
            <person name="Hwang Y.-J."/>
            <person name="Lee S.-Y."/>
            <person name="Ghim S.-Y."/>
        </authorList>
    </citation>
    <scope>NUCLEOTIDE SEQUENCE [LARGE SCALE GENOMIC DNA]</scope>
    <source>
        <strain evidence="2 3">KUDC3025</strain>
    </source>
</reference>
<name>A0ABX6GTF3_9GAMM</name>
<proteinExistence type="predicted"/>
<keyword evidence="1" id="KW-0812">Transmembrane</keyword>
<evidence type="ECO:0000256" key="1">
    <source>
        <dbReference type="SAM" id="Phobius"/>
    </source>
</evidence>
<dbReference type="EMBL" id="CP041764">
    <property type="protein sequence ID" value="QHA89559.1"/>
    <property type="molecule type" value="Genomic_DNA"/>
</dbReference>
<dbReference type="Proteomes" id="UP000430368">
    <property type="component" value="Chromosome"/>
</dbReference>
<keyword evidence="1" id="KW-1133">Transmembrane helix</keyword>